<feature type="coiled-coil region" evidence="2">
    <location>
        <begin position="9"/>
        <end position="46"/>
    </location>
</feature>
<keyword evidence="1" id="KW-0862">Zinc</keyword>
<dbReference type="PROSITE" id="PS50158">
    <property type="entry name" value="ZF_CCHC"/>
    <property type="match status" value="1"/>
</dbReference>
<dbReference type="GO" id="GO:0003676">
    <property type="term" value="F:nucleic acid binding"/>
    <property type="evidence" value="ECO:0007669"/>
    <property type="project" value="InterPro"/>
</dbReference>
<evidence type="ECO:0000313" key="5">
    <source>
        <dbReference type="EMBL" id="RIB08438.1"/>
    </source>
</evidence>
<organism evidence="5 6">
    <name type="scientific">Gigaspora rosea</name>
    <dbReference type="NCBI Taxonomy" id="44941"/>
    <lineage>
        <taxon>Eukaryota</taxon>
        <taxon>Fungi</taxon>
        <taxon>Fungi incertae sedis</taxon>
        <taxon>Mucoromycota</taxon>
        <taxon>Glomeromycotina</taxon>
        <taxon>Glomeromycetes</taxon>
        <taxon>Diversisporales</taxon>
        <taxon>Gigasporaceae</taxon>
        <taxon>Gigaspora</taxon>
    </lineage>
</organism>
<accession>A0A397UGU1</accession>
<name>A0A397UGU1_9GLOM</name>
<evidence type="ECO:0000256" key="3">
    <source>
        <dbReference type="SAM" id="MobiDB-lite"/>
    </source>
</evidence>
<feature type="region of interest" description="Disordered" evidence="3">
    <location>
        <begin position="654"/>
        <end position="706"/>
    </location>
</feature>
<evidence type="ECO:0000256" key="2">
    <source>
        <dbReference type="SAM" id="Coils"/>
    </source>
</evidence>
<keyword evidence="2" id="KW-0175">Coiled coil</keyword>
<keyword evidence="1" id="KW-0863">Zinc-finger</keyword>
<dbReference type="SMART" id="SM00343">
    <property type="entry name" value="ZnF_C2HC"/>
    <property type="match status" value="1"/>
</dbReference>
<keyword evidence="1" id="KW-0479">Metal-binding</keyword>
<dbReference type="GO" id="GO:0008270">
    <property type="term" value="F:zinc ion binding"/>
    <property type="evidence" value="ECO:0007669"/>
    <property type="project" value="UniProtKB-KW"/>
</dbReference>
<dbReference type="EMBL" id="QKWP01001509">
    <property type="protein sequence ID" value="RIB08438.1"/>
    <property type="molecule type" value="Genomic_DNA"/>
</dbReference>
<dbReference type="InterPro" id="IPR001878">
    <property type="entry name" value="Znf_CCHC"/>
</dbReference>
<dbReference type="Proteomes" id="UP000266673">
    <property type="component" value="Unassembled WGS sequence"/>
</dbReference>
<evidence type="ECO:0000313" key="6">
    <source>
        <dbReference type="Proteomes" id="UP000266673"/>
    </source>
</evidence>
<comment type="caution">
    <text evidence="5">The sequence shown here is derived from an EMBL/GenBank/DDBJ whole genome shotgun (WGS) entry which is preliminary data.</text>
</comment>
<evidence type="ECO:0000256" key="1">
    <source>
        <dbReference type="PROSITE-ProRule" id="PRU00047"/>
    </source>
</evidence>
<feature type="domain" description="CCHC-type" evidence="4">
    <location>
        <begin position="619"/>
        <end position="635"/>
    </location>
</feature>
<reference evidence="5 6" key="1">
    <citation type="submission" date="2018-06" db="EMBL/GenBank/DDBJ databases">
        <title>Comparative genomics reveals the genomic features of Rhizophagus irregularis, R. cerebriforme, R. diaphanum and Gigaspora rosea, and their symbiotic lifestyle signature.</title>
        <authorList>
            <person name="Morin E."/>
            <person name="San Clemente H."/>
            <person name="Chen E.C.H."/>
            <person name="De La Providencia I."/>
            <person name="Hainaut M."/>
            <person name="Kuo A."/>
            <person name="Kohler A."/>
            <person name="Murat C."/>
            <person name="Tang N."/>
            <person name="Roy S."/>
            <person name="Loubradou J."/>
            <person name="Henrissat B."/>
            <person name="Grigoriev I.V."/>
            <person name="Corradi N."/>
            <person name="Roux C."/>
            <person name="Martin F.M."/>
        </authorList>
    </citation>
    <scope>NUCLEOTIDE SEQUENCE [LARGE SCALE GENOMIC DNA]</scope>
    <source>
        <strain evidence="5 6">DAOM 194757</strain>
    </source>
</reference>
<gene>
    <name evidence="5" type="ORF">C2G38_2211659</name>
</gene>
<keyword evidence="6" id="KW-1185">Reference proteome</keyword>
<protein>
    <recommendedName>
        <fullName evidence="4">CCHC-type domain-containing protein</fullName>
    </recommendedName>
</protein>
<dbReference type="SUPFAM" id="SSF57756">
    <property type="entry name" value="Retrovirus zinc finger-like domains"/>
    <property type="match status" value="1"/>
</dbReference>
<dbReference type="InterPro" id="IPR036875">
    <property type="entry name" value="Znf_CCHC_sf"/>
</dbReference>
<evidence type="ECO:0000259" key="4">
    <source>
        <dbReference type="PROSITE" id="PS50158"/>
    </source>
</evidence>
<dbReference type="OrthoDB" id="2386022at2759"/>
<sequence>MAIYLGKNKEELLEEISKLKRIVHQLEEENKKKDKEISNKDKLISEFDERETKLKTRIREISKSAGNTPKAQDYTTRLVDENERLKQEINTNYNENEIAFDENSLNLYNPNINLEIATIRELANAIDGFVNNTTTDRYILINQIKGATAQIRIKNNNLHRDLREDLIREQRRRYTAEAEHDNEIIKKQELRTNAQNQQKVHHLQQCRGDRGLLEYNRDRLYERYEKWKNKTNAERQNILILNQQILALHNNPPNQRNMALPVGFTQPEFHGGDEDHEDFIDRFISYITLAGVNNDANILTILDRSVKGEAREWYHREFDNKNWELENVLDNSGIGATIAHIRGANAAAITCAVASFPNVPLGLTGAQIIPARNVAEDWTIAGGRPTNAVPVAPNAGGEIGALRQGVYKSVPSFWAKIQKYGDQPSYTPAQKKTHFLSGVRSDIRNEIYRIELELRHGILQQAPSQPRHAPIAPAIPDVISQQPVSPMADIQKMIQVQQKTEYQSLLEKQKTDFQSQMVKQTQVPASQTVEPVRQPRGPPLSLQTEESIENYHLSQYLNNLGIFSAEDLERNYHIKPFQRSRPQQSNVSARIDRVEEGINETRDAVNQLTNQFQKVYIGKCDICGETGHSKKNCPNRQIARSNFNQSAYFKPLTPINFQNTPPGSDNEEDGYDEENNRWTVYDTSEKKTDTGSEFSAINDPAIHALG</sequence>
<dbReference type="AlphaFoldDB" id="A0A397UGU1"/>
<proteinExistence type="predicted"/>